<dbReference type="AlphaFoldDB" id="A0A8J3LAA7"/>
<dbReference type="SUPFAM" id="SSF56112">
    <property type="entry name" value="Protein kinase-like (PK-like)"/>
    <property type="match status" value="1"/>
</dbReference>
<proteinExistence type="predicted"/>
<accession>A0A8J3LAA7</accession>
<dbReference type="Pfam" id="PF00069">
    <property type="entry name" value="Pkinase"/>
    <property type="match status" value="1"/>
</dbReference>
<evidence type="ECO:0000313" key="3">
    <source>
        <dbReference type="Proteomes" id="UP000660339"/>
    </source>
</evidence>
<dbReference type="GO" id="GO:0004672">
    <property type="term" value="F:protein kinase activity"/>
    <property type="evidence" value="ECO:0007669"/>
    <property type="project" value="InterPro"/>
</dbReference>
<protein>
    <recommendedName>
        <fullName evidence="1">Protein kinase domain-containing protein</fullName>
    </recommendedName>
</protein>
<dbReference type="InterPro" id="IPR011009">
    <property type="entry name" value="Kinase-like_dom_sf"/>
</dbReference>
<dbReference type="Gene3D" id="1.10.510.10">
    <property type="entry name" value="Transferase(Phosphotransferase) domain 1"/>
    <property type="match status" value="1"/>
</dbReference>
<evidence type="ECO:0000259" key="1">
    <source>
        <dbReference type="PROSITE" id="PS50011"/>
    </source>
</evidence>
<dbReference type="EMBL" id="BONJ01000030">
    <property type="protein sequence ID" value="GIG17243.1"/>
    <property type="molecule type" value="Genomic_DNA"/>
</dbReference>
<feature type="domain" description="Protein kinase" evidence="1">
    <location>
        <begin position="19"/>
        <end position="300"/>
    </location>
</feature>
<comment type="caution">
    <text evidence="2">The sequence shown here is derived from an EMBL/GenBank/DDBJ whole genome shotgun (WGS) entry which is preliminary data.</text>
</comment>
<dbReference type="PROSITE" id="PS50011">
    <property type="entry name" value="PROTEIN_KINASE_DOM"/>
    <property type="match status" value="1"/>
</dbReference>
<reference evidence="2" key="1">
    <citation type="submission" date="2021-01" db="EMBL/GenBank/DDBJ databases">
        <title>Whole genome shotgun sequence of Catellatospora methionotrophica NBRC 14553.</title>
        <authorList>
            <person name="Komaki H."/>
            <person name="Tamura T."/>
        </authorList>
    </citation>
    <scope>NUCLEOTIDE SEQUENCE</scope>
    <source>
        <strain evidence="2">NBRC 14553</strain>
    </source>
</reference>
<sequence>MGQPMTLPHRVKTASGVTLELVRELGRGGQGAVYEVAGGRHAVKILSGRHAAETDGWVERIQAIRRLPLEGLPVARPLETLAAPLVGYVMELIVGMVPLSQMCRVPSGASAVEHYRDTGGLRQRLKVLASAAETLARLHALGLVYQDPSPNNLFISDSADTAQVWLIDCDNLSYATMQRGSVFTPRYHAPELRHGGLHRPDSLSDAFAFAVLAFETLTFDHPFVGDVVYESEEDEEAAVLDGIHVFVDHPKDASNRSSRGIQSRWLVLDEALALAFQATFVDGLTRRDRRPGLGHWRTLLRAAASRTVSCAACRMSSYFDAEEQSCPWCDELPRPATLHTRSYLDLRGDPDDGADETPDRAPYVERCRVVLSDGEEVELAREAVLGAVAQAEQSMFQLRWEQGRLKIVNLSGGSVELVSPDGSKIHTLLADKVADLRADGTAPVWSIRIGTAGRADRWLCFDVVPEGRP</sequence>
<name>A0A8J3LAA7_9ACTN</name>
<dbReference type="SMART" id="SM00220">
    <property type="entry name" value="S_TKc"/>
    <property type="match status" value="1"/>
</dbReference>
<evidence type="ECO:0000313" key="2">
    <source>
        <dbReference type="EMBL" id="GIG17243.1"/>
    </source>
</evidence>
<gene>
    <name evidence="2" type="ORF">Cme02nite_55750</name>
</gene>
<keyword evidence="3" id="KW-1185">Reference proteome</keyword>
<dbReference type="Proteomes" id="UP000660339">
    <property type="component" value="Unassembled WGS sequence"/>
</dbReference>
<organism evidence="2 3">
    <name type="scientific">Catellatospora methionotrophica</name>
    <dbReference type="NCBI Taxonomy" id="121620"/>
    <lineage>
        <taxon>Bacteria</taxon>
        <taxon>Bacillati</taxon>
        <taxon>Actinomycetota</taxon>
        <taxon>Actinomycetes</taxon>
        <taxon>Micromonosporales</taxon>
        <taxon>Micromonosporaceae</taxon>
        <taxon>Catellatospora</taxon>
    </lineage>
</organism>
<dbReference type="GO" id="GO:0005524">
    <property type="term" value="F:ATP binding"/>
    <property type="evidence" value="ECO:0007669"/>
    <property type="project" value="InterPro"/>
</dbReference>
<dbReference type="InterPro" id="IPR000719">
    <property type="entry name" value="Prot_kinase_dom"/>
</dbReference>